<dbReference type="PANTHER" id="PTHR42736">
    <property type="entry name" value="PROTEIN-GLUTAMINE GAMMA-GLUTAMYLTRANSFERASE"/>
    <property type="match status" value="1"/>
</dbReference>
<feature type="transmembrane region" description="Helical" evidence="1">
    <location>
        <begin position="119"/>
        <end position="136"/>
    </location>
</feature>
<dbReference type="Proteomes" id="UP001314903">
    <property type="component" value="Unassembled WGS sequence"/>
</dbReference>
<evidence type="ECO:0000259" key="2">
    <source>
        <dbReference type="SMART" id="SM00460"/>
    </source>
</evidence>
<dbReference type="RefSeq" id="WP_209660574.1">
    <property type="nucleotide sequence ID" value="NZ_JAGGLI010000012.1"/>
</dbReference>
<feature type="transmembrane region" description="Helical" evidence="1">
    <location>
        <begin position="7"/>
        <end position="26"/>
    </location>
</feature>
<dbReference type="InterPro" id="IPR002931">
    <property type="entry name" value="Transglutaminase-like"/>
</dbReference>
<feature type="transmembrane region" description="Helical" evidence="1">
    <location>
        <begin position="38"/>
        <end position="56"/>
    </location>
</feature>
<dbReference type="SUPFAM" id="SSF54001">
    <property type="entry name" value="Cysteine proteinases"/>
    <property type="match status" value="1"/>
</dbReference>
<protein>
    <submittedName>
        <fullName evidence="3">Transglutaminase-like putative cysteine protease</fullName>
    </submittedName>
</protein>
<keyword evidence="1" id="KW-0812">Transmembrane</keyword>
<dbReference type="Pfam" id="PF01841">
    <property type="entry name" value="Transglut_core"/>
    <property type="match status" value="1"/>
</dbReference>
<keyword evidence="1" id="KW-1133">Transmembrane helix</keyword>
<reference evidence="3 4" key="1">
    <citation type="submission" date="2021-03" db="EMBL/GenBank/DDBJ databases">
        <title>Genomic Encyclopedia of Type Strains, Phase IV (KMG-IV): sequencing the most valuable type-strain genomes for metagenomic binning, comparative biology and taxonomic classification.</title>
        <authorList>
            <person name="Goeker M."/>
        </authorList>
    </citation>
    <scope>NUCLEOTIDE SEQUENCE [LARGE SCALE GENOMIC DNA]</scope>
    <source>
        <strain evidence="3 4">DSM 27512</strain>
    </source>
</reference>
<keyword evidence="4" id="KW-1185">Reference proteome</keyword>
<evidence type="ECO:0000313" key="3">
    <source>
        <dbReference type="EMBL" id="MBP2027512.1"/>
    </source>
</evidence>
<dbReference type="EMBL" id="JAGGLI010000012">
    <property type="protein sequence ID" value="MBP2027512.1"/>
    <property type="molecule type" value="Genomic_DNA"/>
</dbReference>
<feature type="transmembrane region" description="Helical" evidence="1">
    <location>
        <begin position="599"/>
        <end position="618"/>
    </location>
</feature>
<feature type="transmembrane region" description="Helical" evidence="1">
    <location>
        <begin position="76"/>
        <end position="99"/>
    </location>
</feature>
<dbReference type="PANTHER" id="PTHR42736:SF1">
    <property type="entry name" value="PROTEIN-GLUTAMINE GAMMA-GLUTAMYLTRANSFERASE"/>
    <property type="match status" value="1"/>
</dbReference>
<feature type="transmembrane region" description="Helical" evidence="1">
    <location>
        <begin position="165"/>
        <end position="182"/>
    </location>
</feature>
<evidence type="ECO:0000313" key="4">
    <source>
        <dbReference type="Proteomes" id="UP001314903"/>
    </source>
</evidence>
<dbReference type="InterPro" id="IPR038765">
    <property type="entry name" value="Papain-like_cys_pep_sf"/>
</dbReference>
<dbReference type="Gene3D" id="3.10.620.30">
    <property type="match status" value="1"/>
</dbReference>
<feature type="domain" description="Transglutaminase-like" evidence="2">
    <location>
        <begin position="464"/>
        <end position="535"/>
    </location>
</feature>
<proteinExistence type="predicted"/>
<feature type="transmembrane region" description="Helical" evidence="1">
    <location>
        <begin position="143"/>
        <end position="159"/>
    </location>
</feature>
<organism evidence="3 4">
    <name type="scientific">Acetoanaerobium pronyense</name>
    <dbReference type="NCBI Taxonomy" id="1482736"/>
    <lineage>
        <taxon>Bacteria</taxon>
        <taxon>Bacillati</taxon>
        <taxon>Bacillota</taxon>
        <taxon>Clostridia</taxon>
        <taxon>Peptostreptococcales</taxon>
        <taxon>Filifactoraceae</taxon>
        <taxon>Acetoanaerobium</taxon>
    </lineage>
</organism>
<evidence type="ECO:0000256" key="1">
    <source>
        <dbReference type="SAM" id="Phobius"/>
    </source>
</evidence>
<dbReference type="SMART" id="SM00460">
    <property type="entry name" value="TGc"/>
    <property type="match status" value="1"/>
</dbReference>
<keyword evidence="1" id="KW-0472">Membrane</keyword>
<sequence>MSYKKGLFYEILALFLLNFSLFTMLMDSLAIEAPFFNRLLFIGISTIPYILWNSFLMGRVIVYNFLSKLSLIQKEILLYGVLISIILYFGFDSTNNYFYWLGERINGSFITESNAYENANKYLGLILSSSIISIFLIRKNTKLLLLIYSFFIFQWHLYVESAYGNSLIYTLGIMMYFISSNNERVKDATGNMHLGSYGPILAGVIALNGLMIPFSLPVIELDGVSRELTDRFPVLESMRSTLEDSMGGSEFRFSSMPYQPSTKRLGGSVELSDQKLFYVQADSPKYLRGIIKEIYTGESWEKGDIQRYFMRDNRFDINPETLGYESSKVTIYPTYINTRTIFHPYFTYEFEGFNGKLIYDDSIQVEKDSGSGNQKTSYTLHTFEPSFVWEREYTSDEIIYIEPYLELPDSITERTIELAQQITEGANGVHQKLKAIESYLKTTYPYTLQTSTLPQGRDFVDYFLFEEQQGYCTYYASAMAVMGRSLGIATRYVEGFRMNSEKDETGAYVVREDRAHAWVEAFVPGSGWLTFEPTGSSSGGASNGEESQDSFYLNQGVLDDEVYMDIQYEAEEQGEDILIANIEDGGGNIYPDTKTKNRFFIFIIAGLFAGILIASLRYKNIKMKLRLLEEDKTRRGLLLKYKEAMELFYEIRPDLKNMSPMGKMNNINYYYSLSEYNLGEYINKIAYSQKPIDEDEAEIMNSIFQKSLEEYKKYKGKWVYYTKVYIKGIGN</sequence>
<gene>
    <name evidence="3" type="ORF">J2Z35_001309</name>
</gene>
<name>A0ABS4KIA0_9FIRM</name>
<feature type="transmembrane region" description="Helical" evidence="1">
    <location>
        <begin position="194"/>
        <end position="216"/>
    </location>
</feature>
<accession>A0ABS4KIA0</accession>
<dbReference type="InterPro" id="IPR052901">
    <property type="entry name" value="Bact_TGase-like"/>
</dbReference>
<comment type="caution">
    <text evidence="3">The sequence shown here is derived from an EMBL/GenBank/DDBJ whole genome shotgun (WGS) entry which is preliminary data.</text>
</comment>